<organism evidence="2 3">
    <name type="scientific">Pseudocohnilembus persalinus</name>
    <name type="common">Ciliate</name>
    <dbReference type="NCBI Taxonomy" id="266149"/>
    <lineage>
        <taxon>Eukaryota</taxon>
        <taxon>Sar</taxon>
        <taxon>Alveolata</taxon>
        <taxon>Ciliophora</taxon>
        <taxon>Intramacronucleata</taxon>
        <taxon>Oligohymenophorea</taxon>
        <taxon>Scuticociliatia</taxon>
        <taxon>Philasterida</taxon>
        <taxon>Pseudocohnilembidae</taxon>
        <taxon>Pseudocohnilembus</taxon>
    </lineage>
</organism>
<evidence type="ECO:0000313" key="3">
    <source>
        <dbReference type="Proteomes" id="UP000054937"/>
    </source>
</evidence>
<dbReference type="EMBL" id="LDAU01000053">
    <property type="protein sequence ID" value="KRX09185.1"/>
    <property type="molecule type" value="Genomic_DNA"/>
</dbReference>
<dbReference type="AlphaFoldDB" id="A0A0V0R3Y5"/>
<dbReference type="Proteomes" id="UP000054937">
    <property type="component" value="Unassembled WGS sequence"/>
</dbReference>
<reference evidence="2 3" key="1">
    <citation type="journal article" date="2015" name="Sci. Rep.">
        <title>Genome of the facultative scuticociliatosis pathogen Pseudocohnilembus persalinus provides insight into its virulence through horizontal gene transfer.</title>
        <authorList>
            <person name="Xiong J."/>
            <person name="Wang G."/>
            <person name="Cheng J."/>
            <person name="Tian M."/>
            <person name="Pan X."/>
            <person name="Warren A."/>
            <person name="Jiang C."/>
            <person name="Yuan D."/>
            <person name="Miao W."/>
        </authorList>
    </citation>
    <scope>NUCLEOTIDE SEQUENCE [LARGE SCALE GENOMIC DNA]</scope>
    <source>
        <strain evidence="2">36N120E</strain>
    </source>
</reference>
<name>A0A0V0R3Y5_PSEPJ</name>
<protein>
    <submittedName>
        <fullName evidence="2">Uncharacterized protein</fullName>
    </submittedName>
</protein>
<keyword evidence="1" id="KW-0175">Coiled coil</keyword>
<proteinExistence type="predicted"/>
<gene>
    <name evidence="2" type="ORF">PPERSA_05854</name>
</gene>
<evidence type="ECO:0000313" key="2">
    <source>
        <dbReference type="EMBL" id="KRX09185.1"/>
    </source>
</evidence>
<dbReference type="InParanoid" id="A0A0V0R3Y5"/>
<sequence length="641" mass="76331">MNSEIMVQNTIKQIKTDGDQKPKDYLQIKNWEQTELISGDGNKQFINNNDAMNAQQQQKFYFEQNNVIDQSFQKTAQKISEEFEYQKTLDQQIKLQQQIENEEKFKDFQRKLKKISLNQQNKDQNFQDYYFFNNKNKNKNYATKSFLSNNQTNQSINHFEKSKDNEFKPFNQERDKLGYLISPYHQQQQKINLKKYYGKKSNVKVINSVQNNETKKMIQVGNIIFFDKGYQLNGKFNKQKRQQLINEEVQGQKKNFLYIQQNKSQKMITQNSQNIIDCSYRYIDGVKQKVSSQRTTSYPNIFQNLCNKNNNNQDKNEQFIKSNSNILIKNFDEVQSNKKKSGFIQILSNIEQNKIFEHQQYYNKQKIQNASNHEYNKKINQNLDNSNFLTSKGQIINSKNRFASLNNSIFLNGSVTNKMNYEKFQLNENQFNNVKKSVYLNDQQSNGHIQKYRTSDNSFQSDINTLEKKYKSSSKIDKFHKLKKFFSLKKLPIIKPIKSSNPGQGYYKVNDSLTRPNIVSHIFKKEEAKEQKNQYYSMLSNINTDQERMKNSQKLKHEANKEYDGYQREFTKINKEIQKQVQLERLQAKGELKHPSPKKFHQYYVDNDEIQQIDKQFKQNMQAIKKAYKGFQNKVKIDRIN</sequence>
<comment type="caution">
    <text evidence="2">The sequence shown here is derived from an EMBL/GenBank/DDBJ whole genome shotgun (WGS) entry which is preliminary data.</text>
</comment>
<feature type="coiled-coil region" evidence="1">
    <location>
        <begin position="542"/>
        <end position="576"/>
    </location>
</feature>
<keyword evidence="3" id="KW-1185">Reference proteome</keyword>
<accession>A0A0V0R3Y5</accession>
<evidence type="ECO:0000256" key="1">
    <source>
        <dbReference type="SAM" id="Coils"/>
    </source>
</evidence>